<dbReference type="GO" id="GO:0008010">
    <property type="term" value="F:structural constituent of chitin-based larval cuticle"/>
    <property type="evidence" value="ECO:0007669"/>
    <property type="project" value="TreeGrafter"/>
</dbReference>
<proteinExistence type="predicted"/>
<keyword evidence="2" id="KW-1185">Reference proteome</keyword>
<dbReference type="Pfam" id="PF00379">
    <property type="entry name" value="Chitin_bind_4"/>
    <property type="match status" value="1"/>
</dbReference>
<gene>
    <name evidence="1" type="ORF">PLXY2_LOCUS8842</name>
</gene>
<reference evidence="1" key="1">
    <citation type="submission" date="2020-11" db="EMBL/GenBank/DDBJ databases">
        <authorList>
            <person name="Whiteford S."/>
        </authorList>
    </citation>
    <scope>NUCLEOTIDE SEQUENCE</scope>
</reference>
<organism evidence="1 2">
    <name type="scientific">Plutella xylostella</name>
    <name type="common">Diamondback moth</name>
    <name type="synonym">Plutella maculipennis</name>
    <dbReference type="NCBI Taxonomy" id="51655"/>
    <lineage>
        <taxon>Eukaryota</taxon>
        <taxon>Metazoa</taxon>
        <taxon>Ecdysozoa</taxon>
        <taxon>Arthropoda</taxon>
        <taxon>Hexapoda</taxon>
        <taxon>Insecta</taxon>
        <taxon>Pterygota</taxon>
        <taxon>Neoptera</taxon>
        <taxon>Endopterygota</taxon>
        <taxon>Lepidoptera</taxon>
        <taxon>Glossata</taxon>
        <taxon>Ditrysia</taxon>
        <taxon>Yponomeutoidea</taxon>
        <taxon>Plutellidae</taxon>
        <taxon>Plutella</taxon>
    </lineage>
</organism>
<dbReference type="Proteomes" id="UP000653454">
    <property type="component" value="Unassembled WGS sequence"/>
</dbReference>
<evidence type="ECO:0000313" key="2">
    <source>
        <dbReference type="Proteomes" id="UP000653454"/>
    </source>
</evidence>
<dbReference type="InterPro" id="IPR031311">
    <property type="entry name" value="CHIT_BIND_RR_consensus"/>
</dbReference>
<dbReference type="PANTHER" id="PTHR10380:SF173">
    <property type="entry name" value="CUTICULAR PROTEIN 47EF, ISOFORM C-RELATED"/>
    <property type="match status" value="1"/>
</dbReference>
<dbReference type="PROSITE" id="PS51155">
    <property type="entry name" value="CHIT_BIND_RR_2"/>
    <property type="match status" value="1"/>
</dbReference>
<dbReference type="AlphaFoldDB" id="A0A8S4FF68"/>
<accession>A0A8S4FF68</accession>
<dbReference type="EMBL" id="CAJHNJ030000033">
    <property type="protein sequence ID" value="CAG9127119.1"/>
    <property type="molecule type" value="Genomic_DNA"/>
</dbReference>
<dbReference type="InterPro" id="IPR000618">
    <property type="entry name" value="Insect_cuticle"/>
</dbReference>
<dbReference type="KEGG" id="pxy:105381479"/>
<dbReference type="InterPro" id="IPR050468">
    <property type="entry name" value="Cuticle_Struct_Prot"/>
</dbReference>
<dbReference type="GO" id="GO:0062129">
    <property type="term" value="C:chitin-based extracellular matrix"/>
    <property type="evidence" value="ECO:0007669"/>
    <property type="project" value="TreeGrafter"/>
</dbReference>
<dbReference type="PRINTS" id="PR00947">
    <property type="entry name" value="CUTICLE"/>
</dbReference>
<evidence type="ECO:0000313" key="1">
    <source>
        <dbReference type="EMBL" id="CAG9127119.1"/>
    </source>
</evidence>
<comment type="caution">
    <text evidence="1">The sequence shown here is derived from an EMBL/GenBank/DDBJ whole genome shotgun (WGS) entry which is preliminary data.</text>
</comment>
<dbReference type="PANTHER" id="PTHR10380">
    <property type="entry name" value="CUTICLE PROTEIN"/>
    <property type="match status" value="1"/>
</dbReference>
<protein>
    <submittedName>
        <fullName evidence="1">(diamondback moth) hypothetical protein</fullName>
    </submittedName>
</protein>
<name>A0A8S4FF68_PLUXY</name>
<sequence length="117" mass="12593">MKFAVVLAFALVACAAAAPAAPADKEPVKILRSNFEAQPDGAYVYGFESEDGITREETGELKEALDEDNKPHTVVVVRGSYTYLDSEGQPQTITYYADETGFHAEGAAIPKAPVARR</sequence>
<dbReference type="PROSITE" id="PS00233">
    <property type="entry name" value="CHIT_BIND_RR_1"/>
    <property type="match status" value="1"/>
</dbReference>
<dbReference type="OrthoDB" id="6515429at2759"/>